<feature type="signal peptide" evidence="1">
    <location>
        <begin position="1"/>
        <end position="25"/>
    </location>
</feature>
<proteinExistence type="predicted"/>
<evidence type="ECO:0000313" key="3">
    <source>
        <dbReference type="Proteomes" id="UP000580250"/>
    </source>
</evidence>
<dbReference type="EMBL" id="CAJEWN010000329">
    <property type="protein sequence ID" value="CAD2178836.1"/>
    <property type="molecule type" value="Genomic_DNA"/>
</dbReference>
<name>A0A6V7VV52_MELEN</name>
<dbReference type="Proteomes" id="UP000580250">
    <property type="component" value="Unassembled WGS sequence"/>
</dbReference>
<keyword evidence="1" id="KW-0732">Signal</keyword>
<accession>A0A6V7VV52</accession>
<reference evidence="2 3" key="1">
    <citation type="submission" date="2020-08" db="EMBL/GenBank/DDBJ databases">
        <authorList>
            <person name="Koutsovoulos G."/>
            <person name="Danchin GJ E."/>
        </authorList>
    </citation>
    <scope>NUCLEOTIDE SEQUENCE [LARGE SCALE GENOMIC DNA]</scope>
</reference>
<gene>
    <name evidence="2" type="ORF">MENT_LOCUS30797</name>
</gene>
<organism evidence="2 3">
    <name type="scientific">Meloidogyne enterolobii</name>
    <name type="common">Root-knot nematode worm</name>
    <name type="synonym">Meloidogyne mayaguensis</name>
    <dbReference type="NCBI Taxonomy" id="390850"/>
    <lineage>
        <taxon>Eukaryota</taxon>
        <taxon>Metazoa</taxon>
        <taxon>Ecdysozoa</taxon>
        <taxon>Nematoda</taxon>
        <taxon>Chromadorea</taxon>
        <taxon>Rhabditida</taxon>
        <taxon>Tylenchina</taxon>
        <taxon>Tylenchomorpha</taxon>
        <taxon>Tylenchoidea</taxon>
        <taxon>Meloidogynidae</taxon>
        <taxon>Meloidogyninae</taxon>
        <taxon>Meloidogyne</taxon>
    </lineage>
</organism>
<evidence type="ECO:0000256" key="1">
    <source>
        <dbReference type="SAM" id="SignalP"/>
    </source>
</evidence>
<protein>
    <submittedName>
        <fullName evidence="2">Uncharacterized protein</fullName>
    </submittedName>
</protein>
<feature type="chain" id="PRO_5027810074" evidence="1">
    <location>
        <begin position="26"/>
        <end position="76"/>
    </location>
</feature>
<evidence type="ECO:0000313" key="2">
    <source>
        <dbReference type="EMBL" id="CAD2178836.1"/>
    </source>
</evidence>
<comment type="caution">
    <text evidence="2">The sequence shown here is derived from an EMBL/GenBank/DDBJ whole genome shotgun (WGS) entry which is preliminary data.</text>
</comment>
<dbReference type="AlphaFoldDB" id="A0A6V7VV52"/>
<sequence>MSPKFLPKLVILCFFLFILLDNIEGHEERNGFLNGTKTHSKPNLGNLLRKANVVRSFTNFLKPKQGKALIYHLEIL</sequence>